<name>A0A8H3FA87_9LECA</name>
<evidence type="ECO:0000313" key="5">
    <source>
        <dbReference type="Proteomes" id="UP000664534"/>
    </source>
</evidence>
<dbReference type="Pfam" id="PF00505">
    <property type="entry name" value="HMG_box"/>
    <property type="match status" value="1"/>
</dbReference>
<dbReference type="OrthoDB" id="5550281at2759"/>
<organism evidence="4 5">
    <name type="scientific">Imshaugia aleurites</name>
    <dbReference type="NCBI Taxonomy" id="172621"/>
    <lineage>
        <taxon>Eukaryota</taxon>
        <taxon>Fungi</taxon>
        <taxon>Dikarya</taxon>
        <taxon>Ascomycota</taxon>
        <taxon>Pezizomycotina</taxon>
        <taxon>Lecanoromycetes</taxon>
        <taxon>OSLEUM clade</taxon>
        <taxon>Lecanoromycetidae</taxon>
        <taxon>Lecanorales</taxon>
        <taxon>Lecanorineae</taxon>
        <taxon>Parmeliaceae</taxon>
        <taxon>Imshaugia</taxon>
    </lineage>
</organism>
<feature type="compositionally biased region" description="Basic residues" evidence="2">
    <location>
        <begin position="317"/>
        <end position="326"/>
    </location>
</feature>
<proteinExistence type="predicted"/>
<feature type="compositionally biased region" description="Basic residues" evidence="2">
    <location>
        <begin position="360"/>
        <end position="369"/>
    </location>
</feature>
<evidence type="ECO:0000259" key="3">
    <source>
        <dbReference type="PROSITE" id="PS50118"/>
    </source>
</evidence>
<gene>
    <name evidence="4" type="ORF">IMSHALPRED_004479</name>
</gene>
<feature type="compositionally biased region" description="Low complexity" evidence="2">
    <location>
        <begin position="295"/>
        <end position="312"/>
    </location>
</feature>
<dbReference type="SMART" id="SM00398">
    <property type="entry name" value="HMG"/>
    <property type="match status" value="1"/>
</dbReference>
<protein>
    <recommendedName>
        <fullName evidence="3">HMG box domain-containing protein</fullName>
    </recommendedName>
</protein>
<sequence>MSTILPHQLCMTRHQRDEALQAVHLLTLPCQNVCDIAYMLVHNIMCGAMNPEQGQLTIAPKVVTGLATLQSAVSDLSRAYIAHTDTVIGRGNASSLEQLNISNPLGVENGLFGGRGPTPAPTTEAPAEGKKRKRAPHDKNAPKRALTPFFLYLQTARPALATEMGSGHTAKEVQDEGGRRWREMSEKDKSEWQYRYAVNFARYRAQTDAYKAGKPIPEISDAEAKKLYETTTKDGKIPAPADLDPGHIDEEDESDSSSTSDEESPEPVKAPSPKRKKTAKNSAEKKPSTAKQSLAKAPEPVVAEPVPQSPEKTSPEKKRKTSKKKDTKGTGDANDSKKEVVAEPPSSPPKLTGQDSQQRQQKKKGRKRKSEAAEA</sequence>
<evidence type="ECO:0000256" key="1">
    <source>
        <dbReference type="PROSITE-ProRule" id="PRU00267"/>
    </source>
</evidence>
<dbReference type="AlphaFoldDB" id="A0A8H3FA87"/>
<feature type="region of interest" description="Disordered" evidence="2">
    <location>
        <begin position="164"/>
        <end position="188"/>
    </location>
</feature>
<dbReference type="Proteomes" id="UP000664534">
    <property type="component" value="Unassembled WGS sequence"/>
</dbReference>
<dbReference type="PROSITE" id="PS50118">
    <property type="entry name" value="HMG_BOX_2"/>
    <property type="match status" value="1"/>
</dbReference>
<feature type="region of interest" description="Disordered" evidence="2">
    <location>
        <begin position="230"/>
        <end position="375"/>
    </location>
</feature>
<evidence type="ECO:0000313" key="4">
    <source>
        <dbReference type="EMBL" id="CAF9918962.1"/>
    </source>
</evidence>
<keyword evidence="5" id="KW-1185">Reference proteome</keyword>
<feature type="compositionally biased region" description="Basic and acidic residues" evidence="2">
    <location>
        <begin position="169"/>
        <end position="188"/>
    </location>
</feature>
<feature type="compositionally biased region" description="Acidic residues" evidence="2">
    <location>
        <begin position="249"/>
        <end position="265"/>
    </location>
</feature>
<evidence type="ECO:0000256" key="2">
    <source>
        <dbReference type="SAM" id="MobiDB-lite"/>
    </source>
</evidence>
<dbReference type="InterPro" id="IPR036910">
    <property type="entry name" value="HMG_box_dom_sf"/>
</dbReference>
<dbReference type="EMBL" id="CAJPDT010000022">
    <property type="protein sequence ID" value="CAF9918962.1"/>
    <property type="molecule type" value="Genomic_DNA"/>
</dbReference>
<feature type="domain" description="HMG box" evidence="3">
    <location>
        <begin position="142"/>
        <end position="211"/>
    </location>
</feature>
<dbReference type="InterPro" id="IPR009071">
    <property type="entry name" value="HMG_box_dom"/>
</dbReference>
<dbReference type="SUPFAM" id="SSF47095">
    <property type="entry name" value="HMG-box"/>
    <property type="match status" value="1"/>
</dbReference>
<comment type="caution">
    <text evidence="4">The sequence shown here is derived from an EMBL/GenBank/DDBJ whole genome shotgun (WGS) entry which is preliminary data.</text>
</comment>
<keyword evidence="1" id="KW-0539">Nucleus</keyword>
<dbReference type="GO" id="GO:0005634">
    <property type="term" value="C:nucleus"/>
    <property type="evidence" value="ECO:0007669"/>
    <property type="project" value="UniProtKB-UniRule"/>
</dbReference>
<feature type="region of interest" description="Disordered" evidence="2">
    <location>
        <begin position="110"/>
        <end position="141"/>
    </location>
</feature>
<feature type="DNA-binding region" description="HMG box" evidence="1">
    <location>
        <begin position="142"/>
        <end position="211"/>
    </location>
</feature>
<dbReference type="Gene3D" id="1.10.30.10">
    <property type="entry name" value="High mobility group box domain"/>
    <property type="match status" value="1"/>
</dbReference>
<reference evidence="4" key="1">
    <citation type="submission" date="2021-03" db="EMBL/GenBank/DDBJ databases">
        <authorList>
            <person name="Tagirdzhanova G."/>
        </authorList>
    </citation>
    <scope>NUCLEOTIDE SEQUENCE</scope>
</reference>
<keyword evidence="1" id="KW-0238">DNA-binding</keyword>
<accession>A0A8H3FA87</accession>
<dbReference type="GO" id="GO:0003677">
    <property type="term" value="F:DNA binding"/>
    <property type="evidence" value="ECO:0007669"/>
    <property type="project" value="UniProtKB-UniRule"/>
</dbReference>